<keyword evidence="1" id="KW-0175">Coiled coil</keyword>
<dbReference type="EnsemblProtists" id="Phyra96533">
    <property type="protein sequence ID" value="Phyra96533"/>
    <property type="gene ID" value="Phyra96533"/>
</dbReference>
<sequence length="424" mass="49837">MQYQTSYPYATTSQHYGASSHPREEQRRRQQEYSQALAQQVAQRDQQKQREREKDHQHGRNSFQSQPPFEQRRRQRTDIHDGSRGDSEEADRFRRKLQQQQEMQLALERQIEEKRQQKLEAKRRQEEEDRREMERFEEDKRRQRAEEERLQEEKRRKAEIEQQKAQQAAAAVAAANEQAKLQQQQKLHAQISQPQLQHPQHDPPPQRGPMAPDNHFGYSNQNASPMRAGPQGFGQVFPQENAAVGRLLDPTELRRQYDDMREELRRQKQLVDELRQAQVQIQQQQQQLSPAGTESGSIPTLMDLEKLRNELRGELDYREQIHRQEIDSLKREQQHERSPAHSPHRYPGIPSVLSSPSPRKKSGKWRLESMGANDASDSDDDLDASLDGEQLEALFQRNVRRHEILLGFQTKVQAQVQDSNQQEA</sequence>
<protein>
    <submittedName>
        <fullName evidence="3">Uncharacterized protein</fullName>
    </submittedName>
</protein>
<accession>H3HDW4</accession>
<evidence type="ECO:0000256" key="2">
    <source>
        <dbReference type="SAM" id="MobiDB-lite"/>
    </source>
</evidence>
<organism evidence="3 4">
    <name type="scientific">Phytophthora ramorum</name>
    <name type="common">Sudden oak death agent</name>
    <dbReference type="NCBI Taxonomy" id="164328"/>
    <lineage>
        <taxon>Eukaryota</taxon>
        <taxon>Sar</taxon>
        <taxon>Stramenopiles</taxon>
        <taxon>Oomycota</taxon>
        <taxon>Peronosporomycetes</taxon>
        <taxon>Peronosporales</taxon>
        <taxon>Peronosporaceae</taxon>
        <taxon>Phytophthora</taxon>
    </lineage>
</organism>
<evidence type="ECO:0000256" key="1">
    <source>
        <dbReference type="SAM" id="Coils"/>
    </source>
</evidence>
<dbReference type="EMBL" id="DS566080">
    <property type="status" value="NOT_ANNOTATED_CDS"/>
    <property type="molecule type" value="Genomic_DNA"/>
</dbReference>
<feature type="compositionally biased region" description="Polar residues" evidence="2">
    <location>
        <begin position="1"/>
        <end position="17"/>
    </location>
</feature>
<keyword evidence="4" id="KW-1185">Reference proteome</keyword>
<feature type="compositionally biased region" description="Basic and acidic residues" evidence="2">
    <location>
        <begin position="45"/>
        <end position="58"/>
    </location>
</feature>
<evidence type="ECO:0000313" key="3">
    <source>
        <dbReference type="EnsemblProtists" id="Phyra96533"/>
    </source>
</evidence>
<feature type="compositionally biased region" description="Basic and acidic residues" evidence="2">
    <location>
        <begin position="328"/>
        <end position="339"/>
    </location>
</feature>
<proteinExistence type="predicted"/>
<feature type="compositionally biased region" description="Basic and acidic residues" evidence="2">
    <location>
        <begin position="70"/>
        <end position="92"/>
    </location>
</feature>
<feature type="compositionally biased region" description="Low complexity" evidence="2">
    <location>
        <begin position="163"/>
        <end position="198"/>
    </location>
</feature>
<dbReference type="Proteomes" id="UP000005238">
    <property type="component" value="Unassembled WGS sequence"/>
</dbReference>
<feature type="compositionally biased region" description="Basic and acidic residues" evidence="2">
    <location>
        <begin position="109"/>
        <end position="162"/>
    </location>
</feature>
<dbReference type="eggNOG" id="ENOG502SD9P">
    <property type="taxonomic scope" value="Eukaryota"/>
</dbReference>
<reference evidence="3" key="2">
    <citation type="submission" date="2015-06" db="UniProtKB">
        <authorList>
            <consortium name="EnsemblProtists"/>
        </authorList>
    </citation>
    <scope>IDENTIFICATION</scope>
    <source>
        <strain evidence="3">Pr102</strain>
    </source>
</reference>
<dbReference type="STRING" id="164328.H3HDW4"/>
<reference evidence="4" key="1">
    <citation type="journal article" date="2006" name="Science">
        <title>Phytophthora genome sequences uncover evolutionary origins and mechanisms of pathogenesis.</title>
        <authorList>
            <person name="Tyler B.M."/>
            <person name="Tripathy S."/>
            <person name="Zhang X."/>
            <person name="Dehal P."/>
            <person name="Jiang R.H."/>
            <person name="Aerts A."/>
            <person name="Arredondo F.D."/>
            <person name="Baxter L."/>
            <person name="Bensasson D."/>
            <person name="Beynon J.L."/>
            <person name="Chapman J."/>
            <person name="Damasceno C.M."/>
            <person name="Dorrance A.E."/>
            <person name="Dou D."/>
            <person name="Dickerman A.W."/>
            <person name="Dubchak I.L."/>
            <person name="Garbelotto M."/>
            <person name="Gijzen M."/>
            <person name="Gordon S.G."/>
            <person name="Govers F."/>
            <person name="Grunwald N.J."/>
            <person name="Huang W."/>
            <person name="Ivors K.L."/>
            <person name="Jones R.W."/>
            <person name="Kamoun S."/>
            <person name="Krampis K."/>
            <person name="Lamour K.H."/>
            <person name="Lee M.K."/>
            <person name="McDonald W.H."/>
            <person name="Medina M."/>
            <person name="Meijer H.J."/>
            <person name="Nordberg E.K."/>
            <person name="Maclean D.J."/>
            <person name="Ospina-Giraldo M.D."/>
            <person name="Morris P.F."/>
            <person name="Phuntumart V."/>
            <person name="Putnam N.H."/>
            <person name="Rash S."/>
            <person name="Rose J.K."/>
            <person name="Sakihama Y."/>
            <person name="Salamov A.A."/>
            <person name="Savidor A."/>
            <person name="Scheuring C.F."/>
            <person name="Smith B.M."/>
            <person name="Sobral B.W."/>
            <person name="Terry A."/>
            <person name="Torto-Alalibo T.A."/>
            <person name="Win J."/>
            <person name="Xu Z."/>
            <person name="Zhang H."/>
            <person name="Grigoriev I.V."/>
            <person name="Rokhsar D.S."/>
            <person name="Boore J.L."/>
        </authorList>
    </citation>
    <scope>NUCLEOTIDE SEQUENCE [LARGE SCALE GENOMIC DNA]</scope>
    <source>
        <strain evidence="4">Pr102</strain>
    </source>
</reference>
<evidence type="ECO:0000313" key="4">
    <source>
        <dbReference type="Proteomes" id="UP000005238"/>
    </source>
</evidence>
<dbReference type="AlphaFoldDB" id="H3HDW4"/>
<feature type="region of interest" description="Disordered" evidence="2">
    <location>
        <begin position="328"/>
        <end position="384"/>
    </location>
</feature>
<feature type="compositionally biased region" description="Basic and acidic residues" evidence="2">
    <location>
        <begin position="21"/>
        <end position="31"/>
    </location>
</feature>
<dbReference type="VEuPathDB" id="FungiDB:KRP22_14937"/>
<feature type="region of interest" description="Disordered" evidence="2">
    <location>
        <begin position="1"/>
        <end position="232"/>
    </location>
</feature>
<dbReference type="HOGENOM" id="CLU_539154_0_0_1"/>
<dbReference type="VEuPathDB" id="FungiDB:KRP23_2972"/>
<feature type="compositionally biased region" description="Low complexity" evidence="2">
    <location>
        <begin position="98"/>
        <end position="108"/>
    </location>
</feature>
<feature type="coiled-coil region" evidence="1">
    <location>
        <begin position="257"/>
        <end position="287"/>
    </location>
</feature>
<dbReference type="InParanoid" id="H3HDW4"/>
<feature type="compositionally biased region" description="Low complexity" evidence="2">
    <location>
        <begin position="35"/>
        <end position="44"/>
    </location>
</feature>
<name>H3HDW4_PHYRM</name>